<sequence length="86" mass="10114">MLAPSMVVRWFFEERVEPTRRKPDQCQTQHWSGGELRLRAVRRPALIILLFNIFYLKLDFANSIPKSSPQTNRILKPCCPVCLRKT</sequence>
<evidence type="ECO:0000313" key="1">
    <source>
        <dbReference type="EMBL" id="SOQ34173.1"/>
    </source>
</evidence>
<dbReference type="EMBL" id="ODYU01000053">
    <property type="protein sequence ID" value="SOQ34173.1"/>
    <property type="molecule type" value="Genomic_DNA"/>
</dbReference>
<proteinExistence type="predicted"/>
<gene>
    <name evidence="1" type="ORF">SFRICE_007245</name>
</gene>
<protein>
    <submittedName>
        <fullName evidence="1">SFRICE_007245</fullName>
    </submittedName>
</protein>
<name>A0A2H1UZZ5_SPOFR</name>
<dbReference type="AlphaFoldDB" id="A0A2H1UZZ5"/>
<accession>A0A2H1UZZ5</accession>
<reference evidence="1" key="1">
    <citation type="submission" date="2016-07" db="EMBL/GenBank/DDBJ databases">
        <authorList>
            <person name="Bretaudeau A."/>
        </authorList>
    </citation>
    <scope>NUCLEOTIDE SEQUENCE</scope>
    <source>
        <strain evidence="1">Rice</strain>
        <tissue evidence="1">Whole body</tissue>
    </source>
</reference>
<organism evidence="1">
    <name type="scientific">Spodoptera frugiperda</name>
    <name type="common">Fall armyworm</name>
    <dbReference type="NCBI Taxonomy" id="7108"/>
    <lineage>
        <taxon>Eukaryota</taxon>
        <taxon>Metazoa</taxon>
        <taxon>Ecdysozoa</taxon>
        <taxon>Arthropoda</taxon>
        <taxon>Hexapoda</taxon>
        <taxon>Insecta</taxon>
        <taxon>Pterygota</taxon>
        <taxon>Neoptera</taxon>
        <taxon>Endopterygota</taxon>
        <taxon>Lepidoptera</taxon>
        <taxon>Glossata</taxon>
        <taxon>Ditrysia</taxon>
        <taxon>Noctuoidea</taxon>
        <taxon>Noctuidae</taxon>
        <taxon>Amphipyrinae</taxon>
        <taxon>Spodoptera</taxon>
    </lineage>
</organism>